<feature type="domain" description="Serine aminopeptidase S33" evidence="1">
    <location>
        <begin position="54"/>
        <end position="184"/>
    </location>
</feature>
<dbReference type="Proteomes" id="UP001501433">
    <property type="component" value="Unassembled WGS sequence"/>
</dbReference>
<accession>A0ABP9CL75</accession>
<evidence type="ECO:0000313" key="3">
    <source>
        <dbReference type="Proteomes" id="UP001501433"/>
    </source>
</evidence>
<evidence type="ECO:0000313" key="2">
    <source>
        <dbReference type="EMBL" id="GAA4813623.1"/>
    </source>
</evidence>
<dbReference type="PANTHER" id="PTHR12277:SF81">
    <property type="entry name" value="PROTEIN ABHD13"/>
    <property type="match status" value="1"/>
</dbReference>
<dbReference type="EMBL" id="BAABJW010000003">
    <property type="protein sequence ID" value="GAA4813623.1"/>
    <property type="molecule type" value="Genomic_DNA"/>
</dbReference>
<organism evidence="2 3">
    <name type="scientific">Litoribaculum gwangyangense</name>
    <dbReference type="NCBI Taxonomy" id="1130722"/>
    <lineage>
        <taxon>Bacteria</taxon>
        <taxon>Pseudomonadati</taxon>
        <taxon>Bacteroidota</taxon>
        <taxon>Flavobacteriia</taxon>
        <taxon>Flavobacteriales</taxon>
        <taxon>Flavobacteriaceae</taxon>
        <taxon>Litoribaculum</taxon>
    </lineage>
</organism>
<dbReference type="PANTHER" id="PTHR12277">
    <property type="entry name" value="ALPHA/BETA HYDROLASE DOMAIN-CONTAINING PROTEIN"/>
    <property type="match status" value="1"/>
</dbReference>
<dbReference type="InterPro" id="IPR022742">
    <property type="entry name" value="Hydrolase_4"/>
</dbReference>
<dbReference type="SUPFAM" id="SSF53474">
    <property type="entry name" value="alpha/beta-Hydrolases"/>
    <property type="match status" value="1"/>
</dbReference>
<comment type="caution">
    <text evidence="2">The sequence shown here is derived from an EMBL/GenBank/DDBJ whole genome shotgun (WGS) entry which is preliminary data.</text>
</comment>
<dbReference type="InterPro" id="IPR029058">
    <property type="entry name" value="AB_hydrolase_fold"/>
</dbReference>
<dbReference type="GO" id="GO:0016787">
    <property type="term" value="F:hydrolase activity"/>
    <property type="evidence" value="ECO:0007669"/>
    <property type="project" value="UniProtKB-KW"/>
</dbReference>
<gene>
    <name evidence="2" type="ORF">GCM10023330_21670</name>
</gene>
<reference evidence="3" key="1">
    <citation type="journal article" date="2019" name="Int. J. Syst. Evol. Microbiol.">
        <title>The Global Catalogue of Microorganisms (GCM) 10K type strain sequencing project: providing services to taxonomists for standard genome sequencing and annotation.</title>
        <authorList>
            <consortium name="The Broad Institute Genomics Platform"/>
            <consortium name="The Broad Institute Genome Sequencing Center for Infectious Disease"/>
            <person name="Wu L."/>
            <person name="Ma J."/>
        </authorList>
    </citation>
    <scope>NUCLEOTIDE SEQUENCE [LARGE SCALE GENOMIC DNA]</scope>
    <source>
        <strain evidence="3">JCM 18325</strain>
    </source>
</reference>
<protein>
    <submittedName>
        <fullName evidence="2">Alpha/beta fold hydrolase</fullName>
    </submittedName>
</protein>
<dbReference type="Gene3D" id="3.40.50.1820">
    <property type="entry name" value="alpha/beta hydrolase"/>
    <property type="match status" value="2"/>
</dbReference>
<keyword evidence="3" id="KW-1185">Reference proteome</keyword>
<dbReference type="Pfam" id="PF12146">
    <property type="entry name" value="Hydrolase_4"/>
    <property type="match status" value="1"/>
</dbReference>
<proteinExistence type="predicted"/>
<sequence>MITTSLYFLQEKIIFLPTVLEQDFQYQFKHHFEEINLEANDGTKLNALHFKIENPKGIILYFHGNAGDLSRWGQIAEFFVDKHYDVLIMDYRTYGKSTGKLSEEAFYSDASMFYDYLKNGYNENDIILYGRSLGTAIASYLASKNKPKQLILETPYYSMVDVGKLRFPIFPVEQLMKYKFPTYQFVKEVNCEITMFHGTNDSVVPYESAKKLFEVAHKPQTTFITIAGGRHNDLVNFNEYQLKIDLLLK</sequence>
<keyword evidence="2" id="KW-0378">Hydrolase</keyword>
<evidence type="ECO:0000259" key="1">
    <source>
        <dbReference type="Pfam" id="PF12146"/>
    </source>
</evidence>
<name>A0ABP9CL75_9FLAO</name>